<name>A0ABR9CNR0_9HYPH</name>
<gene>
    <name evidence="10" type="ORF">IG616_13130</name>
</gene>
<proteinExistence type="inferred from homology"/>
<organism evidence="10 11">
    <name type="scientific">Roseibium litorale</name>
    <dbReference type="NCBI Taxonomy" id="2803841"/>
    <lineage>
        <taxon>Bacteria</taxon>
        <taxon>Pseudomonadati</taxon>
        <taxon>Pseudomonadota</taxon>
        <taxon>Alphaproteobacteria</taxon>
        <taxon>Hyphomicrobiales</taxon>
        <taxon>Stappiaceae</taxon>
        <taxon>Roseibium</taxon>
    </lineage>
</organism>
<feature type="transmembrane region" description="Helical" evidence="9">
    <location>
        <begin position="6"/>
        <end position="30"/>
    </location>
</feature>
<dbReference type="InterPro" id="IPR052157">
    <property type="entry name" value="BCAA_transport_permease"/>
</dbReference>
<protein>
    <submittedName>
        <fullName evidence="10">Branched-chain amino acid ABC transporter permease</fullName>
    </submittedName>
</protein>
<evidence type="ECO:0000313" key="10">
    <source>
        <dbReference type="EMBL" id="MBD8892492.1"/>
    </source>
</evidence>
<comment type="caution">
    <text evidence="10">The sequence shown here is derived from an EMBL/GenBank/DDBJ whole genome shotgun (WGS) entry which is preliminary data.</text>
</comment>
<evidence type="ECO:0000256" key="6">
    <source>
        <dbReference type="ARBA" id="ARBA00022989"/>
    </source>
</evidence>
<reference evidence="11" key="1">
    <citation type="submission" date="2020-09" db="EMBL/GenBank/DDBJ databases">
        <title>The genome sequence of strain Labrenzia suaedae 4C16A.</title>
        <authorList>
            <person name="Liu Y."/>
        </authorList>
    </citation>
    <scope>NUCLEOTIDE SEQUENCE [LARGE SCALE GENOMIC DNA]</scope>
    <source>
        <strain evidence="11">4C16A</strain>
    </source>
</reference>
<comment type="similarity">
    <text evidence="8">Belongs to the binding-protein-dependent transport system permease family. LivHM subfamily.</text>
</comment>
<comment type="subcellular location">
    <subcellularLocation>
        <location evidence="1">Cell membrane</location>
        <topology evidence="1">Multi-pass membrane protein</topology>
    </subcellularLocation>
</comment>
<dbReference type="RefSeq" id="WP_192148628.1">
    <property type="nucleotide sequence ID" value="NZ_JACYXI010000008.1"/>
</dbReference>
<dbReference type="Pfam" id="PF02653">
    <property type="entry name" value="BPD_transp_2"/>
    <property type="match status" value="1"/>
</dbReference>
<evidence type="ECO:0000256" key="5">
    <source>
        <dbReference type="ARBA" id="ARBA00022970"/>
    </source>
</evidence>
<reference evidence="10 11" key="2">
    <citation type="journal article" date="2021" name="Int. J. Syst. Evol. Microbiol.">
        <title>Roseibium litorale sp. nov., isolated from a tidal flat sediment and proposal for the reclassification of Labrenzia polysiphoniae as Roseibium polysiphoniae comb. nov.</title>
        <authorList>
            <person name="Liu Y."/>
            <person name="Pei T."/>
            <person name="Du J."/>
            <person name="Chao M."/>
            <person name="Deng M.R."/>
            <person name="Zhu H."/>
        </authorList>
    </citation>
    <scope>NUCLEOTIDE SEQUENCE [LARGE SCALE GENOMIC DNA]</scope>
    <source>
        <strain evidence="10 11">4C16A</strain>
    </source>
</reference>
<evidence type="ECO:0000256" key="8">
    <source>
        <dbReference type="ARBA" id="ARBA00037998"/>
    </source>
</evidence>
<evidence type="ECO:0000256" key="4">
    <source>
        <dbReference type="ARBA" id="ARBA00022692"/>
    </source>
</evidence>
<keyword evidence="5" id="KW-0029">Amino-acid transport</keyword>
<keyword evidence="2" id="KW-0813">Transport</keyword>
<feature type="transmembrane region" description="Helical" evidence="9">
    <location>
        <begin position="136"/>
        <end position="160"/>
    </location>
</feature>
<keyword evidence="4 9" id="KW-0812">Transmembrane</keyword>
<sequence>MLAQQLVNGLVLGATYALFALGLTLMFGVLRVINLTYGFYFSVGALVALWLARTAGLPIWAVVLLGGVAAGLVAVVVDGVLLTRLRRTKAGELPSLMVTLGAVLALYSLSAIWLGTEIQRFPFDFVDSSAFEIGDLRISLVQILIVCVTFALVGLLFVLLHYTRVGLMIRALAENEDTARLMGINVDAIVIVVSFVSGFLGGVGGVLIGLNFNAIQPFMGETMMLRGFAVIIIGGLGDIRGALIAGVLLGMFEVLTASYISSSAKEAVAFGALVLTLWFRPTGLFGRKEVKRA</sequence>
<evidence type="ECO:0000256" key="3">
    <source>
        <dbReference type="ARBA" id="ARBA00022475"/>
    </source>
</evidence>
<feature type="transmembrane region" description="Helical" evidence="9">
    <location>
        <begin position="267"/>
        <end position="286"/>
    </location>
</feature>
<keyword evidence="6 9" id="KW-1133">Transmembrane helix</keyword>
<feature type="transmembrane region" description="Helical" evidence="9">
    <location>
        <begin position="59"/>
        <end position="81"/>
    </location>
</feature>
<keyword evidence="3" id="KW-1003">Cell membrane</keyword>
<evidence type="ECO:0000313" key="11">
    <source>
        <dbReference type="Proteomes" id="UP000632063"/>
    </source>
</evidence>
<accession>A0ABR9CNR0</accession>
<evidence type="ECO:0000256" key="9">
    <source>
        <dbReference type="SAM" id="Phobius"/>
    </source>
</evidence>
<dbReference type="PANTHER" id="PTHR11795:SF445">
    <property type="entry name" value="AMINO ACID ABC TRANSPORTER PERMEASE PROTEIN"/>
    <property type="match status" value="1"/>
</dbReference>
<keyword evidence="7 9" id="KW-0472">Membrane</keyword>
<feature type="transmembrane region" description="Helical" evidence="9">
    <location>
        <begin position="188"/>
        <end position="212"/>
    </location>
</feature>
<dbReference type="InterPro" id="IPR001851">
    <property type="entry name" value="ABC_transp_permease"/>
</dbReference>
<dbReference type="PANTHER" id="PTHR11795">
    <property type="entry name" value="BRANCHED-CHAIN AMINO ACID TRANSPORT SYSTEM PERMEASE PROTEIN LIVH"/>
    <property type="match status" value="1"/>
</dbReference>
<dbReference type="CDD" id="cd06582">
    <property type="entry name" value="TM_PBP1_LivH_like"/>
    <property type="match status" value="1"/>
</dbReference>
<evidence type="ECO:0000256" key="1">
    <source>
        <dbReference type="ARBA" id="ARBA00004651"/>
    </source>
</evidence>
<keyword evidence="11" id="KW-1185">Reference proteome</keyword>
<dbReference type="EMBL" id="JACYXI010000008">
    <property type="protein sequence ID" value="MBD8892492.1"/>
    <property type="molecule type" value="Genomic_DNA"/>
</dbReference>
<feature type="transmembrane region" description="Helical" evidence="9">
    <location>
        <begin position="93"/>
        <end position="116"/>
    </location>
</feature>
<evidence type="ECO:0000256" key="2">
    <source>
        <dbReference type="ARBA" id="ARBA00022448"/>
    </source>
</evidence>
<evidence type="ECO:0000256" key="7">
    <source>
        <dbReference type="ARBA" id="ARBA00023136"/>
    </source>
</evidence>
<dbReference type="Proteomes" id="UP000632063">
    <property type="component" value="Unassembled WGS sequence"/>
</dbReference>
<feature type="transmembrane region" description="Helical" evidence="9">
    <location>
        <begin position="37"/>
        <end position="53"/>
    </location>
</feature>